<accession>A0A8S1KY08</accession>
<feature type="region of interest" description="Disordered" evidence="1">
    <location>
        <begin position="425"/>
        <end position="468"/>
    </location>
</feature>
<comment type="caution">
    <text evidence="2">The sequence shown here is derived from an EMBL/GenBank/DDBJ whole genome shotgun (WGS) entry which is preliminary data.</text>
</comment>
<name>A0A8S1KY08_PARPR</name>
<evidence type="ECO:0000313" key="2">
    <source>
        <dbReference type="EMBL" id="CAD8058353.1"/>
    </source>
</evidence>
<organism evidence="2 3">
    <name type="scientific">Paramecium primaurelia</name>
    <dbReference type="NCBI Taxonomy" id="5886"/>
    <lineage>
        <taxon>Eukaryota</taxon>
        <taxon>Sar</taxon>
        <taxon>Alveolata</taxon>
        <taxon>Ciliophora</taxon>
        <taxon>Intramacronucleata</taxon>
        <taxon>Oligohymenophorea</taxon>
        <taxon>Peniculida</taxon>
        <taxon>Parameciidae</taxon>
        <taxon>Paramecium</taxon>
    </lineage>
</organism>
<dbReference type="EMBL" id="CAJJDM010000026">
    <property type="protein sequence ID" value="CAD8058353.1"/>
    <property type="molecule type" value="Genomic_DNA"/>
</dbReference>
<dbReference type="OMA" id="IEAHKAM"/>
<proteinExistence type="predicted"/>
<dbReference type="AlphaFoldDB" id="A0A8S1KY08"/>
<feature type="compositionally biased region" description="Low complexity" evidence="1">
    <location>
        <begin position="328"/>
        <end position="345"/>
    </location>
</feature>
<keyword evidence="3" id="KW-1185">Reference proteome</keyword>
<gene>
    <name evidence="2" type="ORF">PPRIM_AZ9-3.1.T0270173</name>
</gene>
<sequence length="777" mass="91289">MVVTNEEIREGFLDEQGLQNLADKLKSENDAGNYQQVVEKIQELFTQEGQSKQKYFAMKLIMLLSKKQLFINSFKKAKNFFDILGKLALCDQQKPYDQRGLKIFGAKEDSYFSQGFYDIMMECISYWGTKYATDQKGNATIFGKLLEKLKDEGFKPKVNLQLFELTEEQIEKLNSFSKPTEQLKQKNNMNDISIDELKKMYQEMYSQTNDLVESLEQNLKGEDQATEIMDQLMENAYNDAEKLKPTLELLHARQNELAEGQRKQIGYRFKIIITLIEAHKAMRAEGFTNESYQIFRYEVLQVTRDITGSEKPKPPANYGKSVQQYTNPQQEQKIQPQQIQKQPIQTEKRQAQKPIQSQQNPIGRDPEIQKQMQQSIPYNSQNQPNYQPQTQFRNPQPIQQQNKQQNQPYYQPIQPYQQPIQPYQQPEKNIQKPPPFKKLPITKSYDNHQSPNKEQFDDNYDNRSQSSQYSGKDFFLKGQPGLVQKIYEGQFIPYDERNFIIFEEIYNNSGINRVKRANLKKRCSIFESPEIQIGFHSNLVYHEITNRYYLRIRLCFGNKTQYILQNFQYQFEGDTCMGVWTQEPIHQKSQIAEKDQLGRLILNPKQQMYIPICLNYNRVPYQILSGRFSYEIADIEEGRISHFIVPCLLTQFMSFRDTTIDSFKARWEYKSKSILKTEQVPLNSKIINSKQAFIKHFGENNILILNDEQNFLNQQGEIVTTEYGLVFTLSSPQIEFLLKIIIFPNFSVLFQIIPYSSYQTQAEAILHTLIFIFCLPD</sequence>
<feature type="region of interest" description="Disordered" evidence="1">
    <location>
        <begin position="378"/>
        <end position="406"/>
    </location>
</feature>
<protein>
    <submittedName>
        <fullName evidence="2">Uncharacterized protein</fullName>
    </submittedName>
</protein>
<dbReference type="Proteomes" id="UP000688137">
    <property type="component" value="Unassembled WGS sequence"/>
</dbReference>
<evidence type="ECO:0000313" key="3">
    <source>
        <dbReference type="Proteomes" id="UP000688137"/>
    </source>
</evidence>
<evidence type="ECO:0000256" key="1">
    <source>
        <dbReference type="SAM" id="MobiDB-lite"/>
    </source>
</evidence>
<feature type="region of interest" description="Disordered" evidence="1">
    <location>
        <begin position="307"/>
        <end position="363"/>
    </location>
</feature>
<reference evidence="2" key="1">
    <citation type="submission" date="2021-01" db="EMBL/GenBank/DDBJ databases">
        <authorList>
            <consortium name="Genoscope - CEA"/>
            <person name="William W."/>
        </authorList>
    </citation>
    <scope>NUCLEOTIDE SEQUENCE</scope>
</reference>